<evidence type="ECO:0000256" key="2">
    <source>
        <dbReference type="ARBA" id="ARBA00022737"/>
    </source>
</evidence>
<accession>A0AA86PN98</accession>
<dbReference type="InterPro" id="IPR032675">
    <property type="entry name" value="LRR_dom_sf"/>
</dbReference>
<reference evidence="4 5" key="2">
    <citation type="submission" date="2024-07" db="EMBL/GenBank/DDBJ databases">
        <authorList>
            <person name="Akdeniz Z."/>
        </authorList>
    </citation>
    <scope>NUCLEOTIDE SEQUENCE [LARGE SCALE GENOMIC DNA]</scope>
</reference>
<dbReference type="Proteomes" id="UP001642409">
    <property type="component" value="Unassembled WGS sequence"/>
</dbReference>
<dbReference type="EMBL" id="CAXDID020000070">
    <property type="protein sequence ID" value="CAL6013995.1"/>
    <property type="molecule type" value="Genomic_DNA"/>
</dbReference>
<evidence type="ECO:0008006" key="6">
    <source>
        <dbReference type="Google" id="ProtNLM"/>
    </source>
</evidence>
<keyword evidence="2" id="KW-0677">Repeat</keyword>
<dbReference type="PANTHER" id="PTHR46652:SF7">
    <property type="entry name" value="LEUCINE-RICH REPEAT AND IQ DOMAIN-CONTAINING PROTEIN 1"/>
    <property type="match status" value="1"/>
</dbReference>
<evidence type="ECO:0000256" key="1">
    <source>
        <dbReference type="ARBA" id="ARBA00022614"/>
    </source>
</evidence>
<organism evidence="3">
    <name type="scientific">Hexamita inflata</name>
    <dbReference type="NCBI Taxonomy" id="28002"/>
    <lineage>
        <taxon>Eukaryota</taxon>
        <taxon>Metamonada</taxon>
        <taxon>Diplomonadida</taxon>
        <taxon>Hexamitidae</taxon>
        <taxon>Hexamitinae</taxon>
        <taxon>Hexamita</taxon>
    </lineage>
</organism>
<evidence type="ECO:0000313" key="3">
    <source>
        <dbReference type="EMBL" id="CAI9938540.1"/>
    </source>
</evidence>
<comment type="caution">
    <text evidence="3">The sequence shown here is derived from an EMBL/GenBank/DDBJ whole genome shotgun (WGS) entry which is preliminary data.</text>
</comment>
<dbReference type="SUPFAM" id="SSF52058">
    <property type="entry name" value="L domain-like"/>
    <property type="match status" value="1"/>
</dbReference>
<gene>
    <name evidence="4" type="ORF">HINF_LOCUS24053</name>
    <name evidence="3" type="ORF">HINF_LOCUS26185</name>
</gene>
<dbReference type="EMBL" id="CATOUU010000656">
    <property type="protein sequence ID" value="CAI9938540.1"/>
    <property type="molecule type" value="Genomic_DNA"/>
</dbReference>
<name>A0AA86PN98_9EUKA</name>
<sequence length="454" mass="53286">MHRHQDKLTQMLLESKSYSIQYQSYLLINQEEFQVLPEQDQTMIQTYINRINNGTLILAQTPQLISFQFVRHLDIFQLALYYFDILFPELQSQTIKVLYLQDSKFSSIKKFKLDNLEVLIFWEKQCQSKEIYKQMLLEIINQFPKLKELTLCGWHIDRALSKMTYLTNLTLLGCDLDSEVLQSLVNLHELSLDQTYSIKLSTLQYLTQLTTLYLNYKFENIPQSDFTSLSFLTRLTRLQIDYCYLSRLDFLHPLINLVELSLYNNYLTDISSISSLKQLTVLKMVKCGLINIDALRSLSNLVELHLNENDGINITPLQYLTKLTKLGLKRCGLTNLDALKPLINLQQLHLNVNKRIDITHLQHLTCLTTLWLKECGLINLDVLRPLTKLYDLQVPQNQIVYLQPLCELKQLKSFSQFLIRQQMYKHSKKIVLTINVSDMVVKNNLHIKSLKWLI</sequence>
<evidence type="ECO:0000313" key="5">
    <source>
        <dbReference type="Proteomes" id="UP001642409"/>
    </source>
</evidence>
<dbReference type="Gene3D" id="3.80.10.10">
    <property type="entry name" value="Ribonuclease Inhibitor"/>
    <property type="match status" value="2"/>
</dbReference>
<keyword evidence="5" id="KW-1185">Reference proteome</keyword>
<dbReference type="AlphaFoldDB" id="A0AA86PN98"/>
<dbReference type="PROSITE" id="PS51450">
    <property type="entry name" value="LRR"/>
    <property type="match status" value="1"/>
</dbReference>
<protein>
    <recommendedName>
        <fullName evidence="6">Internalin-A</fullName>
    </recommendedName>
</protein>
<evidence type="ECO:0000313" key="4">
    <source>
        <dbReference type="EMBL" id="CAL6013995.1"/>
    </source>
</evidence>
<keyword evidence="1" id="KW-0433">Leucine-rich repeat</keyword>
<dbReference type="InterPro" id="IPR001611">
    <property type="entry name" value="Leu-rich_rpt"/>
</dbReference>
<reference evidence="3" key="1">
    <citation type="submission" date="2023-06" db="EMBL/GenBank/DDBJ databases">
        <authorList>
            <person name="Kurt Z."/>
        </authorList>
    </citation>
    <scope>NUCLEOTIDE SEQUENCE</scope>
</reference>
<dbReference type="PANTHER" id="PTHR46652">
    <property type="entry name" value="LEUCINE-RICH REPEAT AND IQ DOMAIN-CONTAINING PROTEIN 1-RELATED"/>
    <property type="match status" value="1"/>
</dbReference>
<dbReference type="InterPro" id="IPR050836">
    <property type="entry name" value="SDS22/Internalin_LRR"/>
</dbReference>
<proteinExistence type="predicted"/>